<dbReference type="Proteomes" id="UP001500460">
    <property type="component" value="Unassembled WGS sequence"/>
</dbReference>
<evidence type="ECO:0008006" key="4">
    <source>
        <dbReference type="Google" id="ProtNLM"/>
    </source>
</evidence>
<name>A0ABP5XLE5_9ACTN</name>
<proteinExistence type="predicted"/>
<evidence type="ECO:0000313" key="3">
    <source>
        <dbReference type="Proteomes" id="UP001500460"/>
    </source>
</evidence>
<dbReference type="RefSeq" id="WP_344608191.1">
    <property type="nucleotide sequence ID" value="NZ_BAAATK010000050.1"/>
</dbReference>
<gene>
    <name evidence="2" type="ORF">GCM10010421_55060</name>
</gene>
<organism evidence="2 3">
    <name type="scientific">Streptomyces glaucus</name>
    <dbReference type="NCBI Taxonomy" id="284029"/>
    <lineage>
        <taxon>Bacteria</taxon>
        <taxon>Bacillati</taxon>
        <taxon>Actinomycetota</taxon>
        <taxon>Actinomycetes</taxon>
        <taxon>Kitasatosporales</taxon>
        <taxon>Streptomycetaceae</taxon>
        <taxon>Streptomyces</taxon>
    </lineage>
</organism>
<comment type="caution">
    <text evidence="2">The sequence shown here is derived from an EMBL/GenBank/DDBJ whole genome shotgun (WGS) entry which is preliminary data.</text>
</comment>
<protein>
    <recommendedName>
        <fullName evidence="4">Secreted protein</fullName>
    </recommendedName>
</protein>
<sequence length="75" mass="7291">MTAPVPGPARQAGATAVPLPGPRAVARCSGLVAQGGIGLEAAATSGLERLPGYDIPAGAPDPVGLLLAGRADDHR</sequence>
<feature type="region of interest" description="Disordered" evidence="1">
    <location>
        <begin position="1"/>
        <end position="20"/>
    </location>
</feature>
<evidence type="ECO:0000256" key="1">
    <source>
        <dbReference type="SAM" id="MobiDB-lite"/>
    </source>
</evidence>
<evidence type="ECO:0000313" key="2">
    <source>
        <dbReference type="EMBL" id="GAA2454937.1"/>
    </source>
</evidence>
<accession>A0ABP5XLE5</accession>
<reference evidence="3" key="1">
    <citation type="journal article" date="2019" name="Int. J. Syst. Evol. Microbiol.">
        <title>The Global Catalogue of Microorganisms (GCM) 10K type strain sequencing project: providing services to taxonomists for standard genome sequencing and annotation.</title>
        <authorList>
            <consortium name="The Broad Institute Genomics Platform"/>
            <consortium name="The Broad Institute Genome Sequencing Center for Infectious Disease"/>
            <person name="Wu L."/>
            <person name="Ma J."/>
        </authorList>
    </citation>
    <scope>NUCLEOTIDE SEQUENCE [LARGE SCALE GENOMIC DNA]</scope>
    <source>
        <strain evidence="3">JCM 6922</strain>
    </source>
</reference>
<dbReference type="EMBL" id="BAAATK010000050">
    <property type="protein sequence ID" value="GAA2454937.1"/>
    <property type="molecule type" value="Genomic_DNA"/>
</dbReference>
<keyword evidence="3" id="KW-1185">Reference proteome</keyword>